<reference evidence="5" key="1">
    <citation type="submission" date="2023-03" db="EMBL/GenBank/DDBJ databases">
        <authorList>
            <person name="Steffen K."/>
            <person name="Cardenas P."/>
        </authorList>
    </citation>
    <scope>NUCLEOTIDE SEQUENCE</scope>
</reference>
<dbReference type="PANTHER" id="PTHR46001:SF3">
    <property type="entry name" value="PROTEIN STILL LIFE, ISOFORM SIF TYPE 1"/>
    <property type="match status" value="1"/>
</dbReference>
<dbReference type="InterPro" id="IPR000219">
    <property type="entry name" value="DH_dom"/>
</dbReference>
<dbReference type="Gene3D" id="2.30.42.10">
    <property type="match status" value="1"/>
</dbReference>
<dbReference type="SUPFAM" id="SSF48065">
    <property type="entry name" value="DBL homology domain (DH-domain)"/>
    <property type="match status" value="1"/>
</dbReference>
<dbReference type="PROSITE" id="PS50106">
    <property type="entry name" value="PDZ"/>
    <property type="match status" value="1"/>
</dbReference>
<dbReference type="PROSITE" id="PS50010">
    <property type="entry name" value="DH_2"/>
    <property type="match status" value="1"/>
</dbReference>
<dbReference type="Gene3D" id="6.10.140.680">
    <property type="match status" value="1"/>
</dbReference>
<evidence type="ECO:0000313" key="5">
    <source>
        <dbReference type="EMBL" id="CAI8049487.1"/>
    </source>
</evidence>
<feature type="domain" description="PDZ" evidence="4">
    <location>
        <begin position="353"/>
        <end position="418"/>
    </location>
</feature>
<dbReference type="InterPro" id="IPR035899">
    <property type="entry name" value="DBL_dom_sf"/>
</dbReference>
<feature type="non-terminal residue" evidence="5">
    <location>
        <position position="1"/>
    </location>
</feature>
<evidence type="ECO:0000313" key="6">
    <source>
        <dbReference type="Proteomes" id="UP001174909"/>
    </source>
</evidence>
<feature type="domain" description="PH" evidence="2">
    <location>
        <begin position="1"/>
        <end position="52"/>
    </location>
</feature>
<evidence type="ECO:0000259" key="2">
    <source>
        <dbReference type="PROSITE" id="PS50003"/>
    </source>
</evidence>
<dbReference type="GO" id="GO:0005085">
    <property type="term" value="F:guanyl-nucleotide exchange factor activity"/>
    <property type="evidence" value="ECO:0007669"/>
    <property type="project" value="InterPro"/>
</dbReference>
<organism evidence="5 6">
    <name type="scientific">Geodia barretti</name>
    <name type="common">Barrett's horny sponge</name>
    <dbReference type="NCBI Taxonomy" id="519541"/>
    <lineage>
        <taxon>Eukaryota</taxon>
        <taxon>Metazoa</taxon>
        <taxon>Porifera</taxon>
        <taxon>Demospongiae</taxon>
        <taxon>Heteroscleromorpha</taxon>
        <taxon>Tetractinellida</taxon>
        <taxon>Astrophorina</taxon>
        <taxon>Geodiidae</taxon>
        <taxon>Geodia</taxon>
    </lineage>
</organism>
<dbReference type="Pfam" id="PF15410">
    <property type="entry name" value="PH_9"/>
    <property type="match status" value="1"/>
</dbReference>
<dbReference type="AlphaFoldDB" id="A0AA35TKA5"/>
<dbReference type="EMBL" id="CASHTH010003798">
    <property type="protein sequence ID" value="CAI8049487.1"/>
    <property type="molecule type" value="Genomic_DNA"/>
</dbReference>
<feature type="region of interest" description="Disordered" evidence="1">
    <location>
        <begin position="480"/>
        <end position="499"/>
    </location>
</feature>
<name>A0AA35TKA5_GEOBA</name>
<dbReference type="InterPro" id="IPR040655">
    <property type="entry name" value="TIAM1_CC-Ex"/>
</dbReference>
<dbReference type="GO" id="GO:0007264">
    <property type="term" value="P:small GTPase-mediated signal transduction"/>
    <property type="evidence" value="ECO:0007669"/>
    <property type="project" value="InterPro"/>
</dbReference>
<dbReference type="Proteomes" id="UP001174909">
    <property type="component" value="Unassembled WGS sequence"/>
</dbReference>
<feature type="non-terminal residue" evidence="5">
    <location>
        <position position="573"/>
    </location>
</feature>
<dbReference type="InterPro" id="IPR041681">
    <property type="entry name" value="PH_9"/>
</dbReference>
<dbReference type="CDD" id="cd00136">
    <property type="entry name" value="PDZ_canonical"/>
    <property type="match status" value="1"/>
</dbReference>
<gene>
    <name evidence="5" type="ORF">GBAR_LOCUS27248</name>
</gene>
<dbReference type="Pfam" id="PF18385">
    <property type="entry name" value="Tiam_CC_Ex"/>
    <property type="match status" value="1"/>
</dbReference>
<dbReference type="SUPFAM" id="SSF50156">
    <property type="entry name" value="PDZ domain-like"/>
    <property type="match status" value="1"/>
</dbReference>
<dbReference type="InterPro" id="IPR011993">
    <property type="entry name" value="PH-like_dom_sf"/>
</dbReference>
<feature type="domain" description="DH" evidence="3">
    <location>
        <begin position="539"/>
        <end position="573"/>
    </location>
</feature>
<keyword evidence="6" id="KW-1185">Reference proteome</keyword>
<accession>A0AA35TKA5</accession>
<dbReference type="Gene3D" id="1.20.900.10">
    <property type="entry name" value="Dbl homology (DH) domain"/>
    <property type="match status" value="1"/>
</dbReference>
<dbReference type="PROSITE" id="PS50003">
    <property type="entry name" value="PH_DOMAIN"/>
    <property type="match status" value="1"/>
</dbReference>
<sequence>DLSLSLAHAVHDHVKRDYIFCLSTANGNTYYLQTTSVSEMDDWIANIHCAAALAMTNHSSKDEAMQIIKREMEEHTKAIEKETQLKNLTELNVASVTDYNARSMASKQLVTCLENIEKYNVDIYRLRCYLASLQGSELPNPQTLLASIARPTKLALGKLGVFSVASLHAIVSARSIPSSTSNYGSFKFSRSGKSPLSPTSGKWKSHKNKMFQRMATDKRSSLRCMEISGPYPMLPPSALHSLAQSYSEMEETTDTDAPPSFSHEPISPLSPVIKIFTPGNRVVSVPHRDNTTITDILHAGCRVRRLESRDHFIRLRNEREDGGFECETPGPNELLRDQQEYTHLEMCQKWTHTVFLSQPDIQNCTTTAFGLMLEPVWDVGGNRLETVLVSRVEEGGVADRCGVWEGDEVTRVNGRSVREAGWVGTRSSLDAPTVSLSLKTCHIEMPVSELTNQIVESLICPAPPSSNTELSQEAIQQLTVPTPARDDTENSNKSYSGSVSREQINSLLKDSSELSKLLKSWDVQRAREERATTWTTEDRLRKSAQDLLDTERDYVRLLHVLVEQYLEPLQSEP</sequence>
<dbReference type="PANTHER" id="PTHR46001">
    <property type="entry name" value="TIAM (MAMMALIAN TUMOR INVASION AND METASTASIS FACTOR) HOMOLOG"/>
    <property type="match status" value="1"/>
</dbReference>
<evidence type="ECO:0000256" key="1">
    <source>
        <dbReference type="SAM" id="MobiDB-lite"/>
    </source>
</evidence>
<dbReference type="InterPro" id="IPR036034">
    <property type="entry name" value="PDZ_sf"/>
</dbReference>
<comment type="caution">
    <text evidence="5">The sequence shown here is derived from an EMBL/GenBank/DDBJ whole genome shotgun (WGS) entry which is preliminary data.</text>
</comment>
<dbReference type="Gene3D" id="2.30.29.30">
    <property type="entry name" value="Pleckstrin-homology domain (PH domain)/Phosphotyrosine-binding domain (PTB)"/>
    <property type="match status" value="1"/>
</dbReference>
<evidence type="ECO:0000259" key="3">
    <source>
        <dbReference type="PROSITE" id="PS50010"/>
    </source>
</evidence>
<dbReference type="InterPro" id="IPR001849">
    <property type="entry name" value="PH_domain"/>
</dbReference>
<dbReference type="SUPFAM" id="SSF50729">
    <property type="entry name" value="PH domain-like"/>
    <property type="match status" value="1"/>
</dbReference>
<dbReference type="SMART" id="SM00228">
    <property type="entry name" value="PDZ"/>
    <property type="match status" value="1"/>
</dbReference>
<evidence type="ECO:0000259" key="4">
    <source>
        <dbReference type="PROSITE" id="PS50106"/>
    </source>
</evidence>
<protein>
    <submittedName>
        <fullName evidence="5">Protein still life, isoform SIF type 1</fullName>
    </submittedName>
</protein>
<dbReference type="InterPro" id="IPR043537">
    <property type="entry name" value="Tiam1/Tiam2/Sif"/>
</dbReference>
<dbReference type="InterPro" id="IPR001478">
    <property type="entry name" value="PDZ"/>
</dbReference>
<proteinExistence type="predicted"/>